<name>A0AAE0UGZ1_SORBR</name>
<keyword evidence="1" id="KW-0732">Signal</keyword>
<dbReference type="AlphaFoldDB" id="A0AAE0UGZ1"/>
<comment type="caution">
    <text evidence="2">The sequence shown here is derived from an EMBL/GenBank/DDBJ whole genome shotgun (WGS) entry which is preliminary data.</text>
</comment>
<gene>
    <name evidence="2" type="ORF">B0T20DRAFT_399700</name>
</gene>
<feature type="chain" id="PRO_5042289664" description="C2H2-type domain-containing protein" evidence="1">
    <location>
        <begin position="24"/>
        <end position="161"/>
    </location>
</feature>
<organism evidence="2 3">
    <name type="scientific">Sordaria brevicollis</name>
    <dbReference type="NCBI Taxonomy" id="83679"/>
    <lineage>
        <taxon>Eukaryota</taxon>
        <taxon>Fungi</taxon>
        <taxon>Dikarya</taxon>
        <taxon>Ascomycota</taxon>
        <taxon>Pezizomycotina</taxon>
        <taxon>Sordariomycetes</taxon>
        <taxon>Sordariomycetidae</taxon>
        <taxon>Sordariales</taxon>
        <taxon>Sordariaceae</taxon>
        <taxon>Sordaria</taxon>
    </lineage>
</organism>
<evidence type="ECO:0000313" key="2">
    <source>
        <dbReference type="EMBL" id="KAK3402984.1"/>
    </source>
</evidence>
<reference evidence="2" key="2">
    <citation type="submission" date="2023-07" db="EMBL/GenBank/DDBJ databases">
        <authorList>
            <consortium name="Lawrence Berkeley National Laboratory"/>
            <person name="Haridas S."/>
            <person name="Hensen N."/>
            <person name="Bonometti L."/>
            <person name="Westerberg I."/>
            <person name="Brannstrom I.O."/>
            <person name="Guillou S."/>
            <person name="Cros-Aarteil S."/>
            <person name="Calhoun S."/>
            <person name="Kuo A."/>
            <person name="Mondo S."/>
            <person name="Pangilinan J."/>
            <person name="Riley R."/>
            <person name="LaButti K."/>
            <person name="Andreopoulos B."/>
            <person name="Lipzen A."/>
            <person name="Chen C."/>
            <person name="Yanf M."/>
            <person name="Daum C."/>
            <person name="Ng V."/>
            <person name="Clum A."/>
            <person name="Steindorff A."/>
            <person name="Ohm R."/>
            <person name="Martin F."/>
            <person name="Silar P."/>
            <person name="Natvig D."/>
            <person name="Lalanne C."/>
            <person name="Gautier V."/>
            <person name="Ament-velasquez S.L."/>
            <person name="Kruys A."/>
            <person name="Hutchinson M.I."/>
            <person name="Powell A.J."/>
            <person name="Barry K."/>
            <person name="Miller A.N."/>
            <person name="Grigoriev I.V."/>
            <person name="Debuchy R."/>
            <person name="Gladieux P."/>
            <person name="Thoren M.H."/>
            <person name="Johannesson H."/>
        </authorList>
    </citation>
    <scope>NUCLEOTIDE SEQUENCE</scope>
    <source>
        <strain evidence="2">FGSC 1904</strain>
    </source>
</reference>
<feature type="signal peptide" evidence="1">
    <location>
        <begin position="1"/>
        <end position="23"/>
    </location>
</feature>
<dbReference type="EMBL" id="JAUTDP010000001">
    <property type="protein sequence ID" value="KAK3402984.1"/>
    <property type="molecule type" value="Genomic_DNA"/>
</dbReference>
<evidence type="ECO:0008006" key="4">
    <source>
        <dbReference type="Google" id="ProtNLM"/>
    </source>
</evidence>
<proteinExistence type="predicted"/>
<evidence type="ECO:0000313" key="3">
    <source>
        <dbReference type="Proteomes" id="UP001281003"/>
    </source>
</evidence>
<keyword evidence="3" id="KW-1185">Reference proteome</keyword>
<dbReference type="Proteomes" id="UP001281003">
    <property type="component" value="Unassembled WGS sequence"/>
</dbReference>
<evidence type="ECO:0000256" key="1">
    <source>
        <dbReference type="SAM" id="SignalP"/>
    </source>
</evidence>
<protein>
    <recommendedName>
        <fullName evidence="4">C2H2-type domain-containing protein</fullName>
    </recommendedName>
</protein>
<accession>A0AAE0UGZ1</accession>
<sequence>MLPNFVLKFLVLASHWLTDLVTEEHFLGGIFCCPVNQCRLQHSILKTHIRQHSIPISRTPKLIYRVSIFRYCLDCQCCCPPLRSKAALPSCRDLIAAAPSDSAFFHSSQNLKLPWVRLFDTLNLQRPKHRVVKIFCRALSVLCRDNRQWRLPSGPIIVQMD</sequence>
<reference evidence="2" key="1">
    <citation type="journal article" date="2023" name="Mol. Phylogenet. Evol.">
        <title>Genome-scale phylogeny and comparative genomics of the fungal order Sordariales.</title>
        <authorList>
            <person name="Hensen N."/>
            <person name="Bonometti L."/>
            <person name="Westerberg I."/>
            <person name="Brannstrom I.O."/>
            <person name="Guillou S."/>
            <person name="Cros-Aarteil S."/>
            <person name="Calhoun S."/>
            <person name="Haridas S."/>
            <person name="Kuo A."/>
            <person name="Mondo S."/>
            <person name="Pangilinan J."/>
            <person name="Riley R."/>
            <person name="LaButti K."/>
            <person name="Andreopoulos B."/>
            <person name="Lipzen A."/>
            <person name="Chen C."/>
            <person name="Yan M."/>
            <person name="Daum C."/>
            <person name="Ng V."/>
            <person name="Clum A."/>
            <person name="Steindorff A."/>
            <person name="Ohm R.A."/>
            <person name="Martin F."/>
            <person name="Silar P."/>
            <person name="Natvig D.O."/>
            <person name="Lalanne C."/>
            <person name="Gautier V."/>
            <person name="Ament-Velasquez S.L."/>
            <person name="Kruys A."/>
            <person name="Hutchinson M.I."/>
            <person name="Powell A.J."/>
            <person name="Barry K."/>
            <person name="Miller A.N."/>
            <person name="Grigoriev I.V."/>
            <person name="Debuchy R."/>
            <person name="Gladieux P."/>
            <person name="Hiltunen Thoren M."/>
            <person name="Johannesson H."/>
        </authorList>
    </citation>
    <scope>NUCLEOTIDE SEQUENCE</scope>
    <source>
        <strain evidence="2">FGSC 1904</strain>
    </source>
</reference>